<reference evidence="1" key="1">
    <citation type="submission" date="2018-01" db="EMBL/GenBank/DDBJ databases">
        <authorList>
            <person name="Krukenberg V."/>
        </authorList>
    </citation>
    <scope>NUCLEOTIDE SEQUENCE</scope>
    <source>
        <strain evidence="1">E20ANME2</strain>
    </source>
</reference>
<sequence length="727" mass="82312">MHHHNTSVYNSNLEHIRDELYRIKQIVHLHLDDYGVEQVNANSFHGLFISRDEVDAILQTTLYGHEADACSATEHREIERLTREIAKKKIESIENGKELRLHLLEELFHLTPFEMGVLAICLAPELDLQYEKLYAYLQDDVTRKQPSVDLVLGLLSSTEDRFAAINCFSPAAPLIRNRIVHLTSPRLDDPVPILSRSIKVDDRILYFLMGSDEVDARIRSFSYMADMRNRFEDLILSGDEKNRLSSLIKWYSRTETPVIFFFHGPYGTGKKMASEVVCNELKLPLLMVDMKAVIGSEFPETMDAILREALLQRSSVCLLGFDAVLKAADNDEGTAVINLIKRLDRFPNWIFISSETQWEPTLVLKKHKFVSLAFPRPSFVLRKQMWKTFLNGRNNVSDDVDIANIASKFNFSAGQMKDALFSACNIAEMKNSGEPVLSMDTLFGGCKAQSGNKLTRLAMKIEPRHIWDDIVLPEDVKEQLVEVSGYIKHKGKVYADWGFGRKLSSGRGLNALFSGPSGTGKTMASGIIAGVVELDIYRIDLSGVVSKYIGETEKNLKKIFEDAETSNAILFFDEADAIFGKRSEVKDSHDRYANIETSYLLQRMEEYDGVVILASNFKKNIDDAFLRRMHFVIEFPLPDEKLREKIWEGIFPEETPLGDDVDFTFLARFKVTGGNIKNIALSAAFLAAGDSATVEMGHLVRATKREFQKMGKLCTPGDFGEYYEVVK</sequence>
<proteinExistence type="predicted"/>
<protein>
    <submittedName>
        <fullName evidence="1">Uncharacterized protein</fullName>
    </submittedName>
</protein>
<comment type="caution">
    <text evidence="1">The sequence shown here is derived from an EMBL/GenBank/DDBJ whole genome shotgun (WGS) entry which is preliminary data.</text>
</comment>
<gene>
    <name evidence="1" type="ORF">C4B59_06345</name>
</gene>
<dbReference type="Proteomes" id="UP000248329">
    <property type="component" value="Unassembled WGS sequence"/>
</dbReference>
<accession>A0AC61L3D6</accession>
<evidence type="ECO:0000313" key="2">
    <source>
        <dbReference type="Proteomes" id="UP000248329"/>
    </source>
</evidence>
<name>A0AC61L3D6_9EURY</name>
<dbReference type="EMBL" id="PQXF01000009">
    <property type="protein sequence ID" value="PXF60969.1"/>
    <property type="molecule type" value="Genomic_DNA"/>
</dbReference>
<evidence type="ECO:0000313" key="1">
    <source>
        <dbReference type="EMBL" id="PXF60969.1"/>
    </source>
</evidence>
<organism evidence="1 2">
    <name type="scientific">Candidatus Methanogaster sp</name>
    <dbReference type="NCBI Taxonomy" id="3386292"/>
    <lineage>
        <taxon>Archaea</taxon>
        <taxon>Methanobacteriati</taxon>
        <taxon>Methanobacteriota</taxon>
        <taxon>Stenosarchaea group</taxon>
        <taxon>Methanomicrobia</taxon>
        <taxon>Methanosarcinales</taxon>
        <taxon>ANME-2 cluster</taxon>
        <taxon>Candidatus Methanogasteraceae</taxon>
        <taxon>Candidatus Methanogaster</taxon>
    </lineage>
</organism>